<feature type="transmembrane region" description="Helical" evidence="5">
    <location>
        <begin position="193"/>
        <end position="213"/>
    </location>
</feature>
<evidence type="ECO:0000256" key="5">
    <source>
        <dbReference type="SAM" id="Phobius"/>
    </source>
</evidence>
<dbReference type="Proteomes" id="UP000198379">
    <property type="component" value="Unassembled WGS sequence"/>
</dbReference>
<feature type="transmembrane region" description="Helical" evidence="5">
    <location>
        <begin position="79"/>
        <end position="101"/>
    </location>
</feature>
<evidence type="ECO:0000313" key="7">
    <source>
        <dbReference type="Proteomes" id="UP000198379"/>
    </source>
</evidence>
<evidence type="ECO:0000256" key="1">
    <source>
        <dbReference type="ARBA" id="ARBA00004141"/>
    </source>
</evidence>
<evidence type="ECO:0000256" key="2">
    <source>
        <dbReference type="ARBA" id="ARBA00022692"/>
    </source>
</evidence>
<comment type="subcellular location">
    <subcellularLocation>
        <location evidence="1">Membrane</location>
        <topology evidence="1">Multi-pass membrane protein</topology>
    </subcellularLocation>
</comment>
<keyword evidence="3 5" id="KW-1133">Transmembrane helix</keyword>
<evidence type="ECO:0000313" key="6">
    <source>
        <dbReference type="EMBL" id="SNR97482.1"/>
    </source>
</evidence>
<accession>A0A239AQA2</accession>
<protein>
    <recommendedName>
        <fullName evidence="8">DoxX protein</fullName>
    </recommendedName>
</protein>
<feature type="transmembrane region" description="Helical" evidence="5">
    <location>
        <begin position="16"/>
        <end position="34"/>
    </location>
</feature>
<feature type="transmembrane region" description="Helical" evidence="5">
    <location>
        <begin position="113"/>
        <end position="133"/>
    </location>
</feature>
<reference evidence="6 7" key="1">
    <citation type="submission" date="2017-06" db="EMBL/GenBank/DDBJ databases">
        <authorList>
            <person name="Kim H.J."/>
            <person name="Triplett B.A."/>
        </authorList>
    </citation>
    <scope>NUCLEOTIDE SEQUENCE [LARGE SCALE GENOMIC DNA]</scope>
    <source>
        <strain evidence="6 7">DSM 25597</strain>
    </source>
</reference>
<feature type="transmembrane region" description="Helical" evidence="5">
    <location>
        <begin position="219"/>
        <end position="236"/>
    </location>
</feature>
<feature type="transmembrane region" description="Helical" evidence="5">
    <location>
        <begin position="170"/>
        <end position="188"/>
    </location>
</feature>
<dbReference type="OrthoDB" id="102112at2"/>
<name>A0A239AQA2_9FLAO</name>
<dbReference type="InterPro" id="IPR032808">
    <property type="entry name" value="DoxX"/>
</dbReference>
<gene>
    <name evidence="6" type="ORF">SAMN06265376_10549</name>
</gene>
<organism evidence="6 7">
    <name type="scientific">Dokdonia pacifica</name>
    <dbReference type="NCBI Taxonomy" id="1627892"/>
    <lineage>
        <taxon>Bacteria</taxon>
        <taxon>Pseudomonadati</taxon>
        <taxon>Bacteroidota</taxon>
        <taxon>Flavobacteriia</taxon>
        <taxon>Flavobacteriales</taxon>
        <taxon>Flavobacteriaceae</taxon>
        <taxon>Dokdonia</taxon>
    </lineage>
</organism>
<dbReference type="GO" id="GO:0016020">
    <property type="term" value="C:membrane"/>
    <property type="evidence" value="ECO:0007669"/>
    <property type="project" value="UniProtKB-SubCell"/>
</dbReference>
<feature type="transmembrane region" description="Helical" evidence="5">
    <location>
        <begin position="268"/>
        <end position="286"/>
    </location>
</feature>
<sequence>MTDTIIHQEETLFKKAGYRFLFLYVVLYIYPYGFEYIQELTTSDISFWEGMTVWFGETVFGWEFNRSNLMNGFDSKYDYSRFGLITVLSILGTALWLFIDAKRKVSYTQKLKVFLYTILRYHVGLTLILYGLAKVFMLQFGEMDLNRLEGTIGSHNGMSYLWTFMSYSKFYTMTSGWIEVIGGLFLLFRKTTFIGAIILFIAMANVVLIDIGYDVRVKMFAIHLFLMTLLLLAYDYKRLVRFMILNQSTQPNVLPSLFTTQKSKRIGYVFKGVLLVYALISFSYHLSGRIDSQTANQYPSLTGHHTIKMLIKNGDTLSLDKSNTVWKSMIINGSSYLPETLTMSKGNNFNDYFSFKADTLARTITFHPMRGDTNDIYQFRYKKETDKTYIFEGTHRQDTFWIKTTAKTLKDYPLTSKGIKWITDLE</sequence>
<evidence type="ECO:0000256" key="4">
    <source>
        <dbReference type="ARBA" id="ARBA00023136"/>
    </source>
</evidence>
<keyword evidence="4 5" id="KW-0472">Membrane</keyword>
<keyword evidence="2 5" id="KW-0812">Transmembrane</keyword>
<dbReference type="EMBL" id="FZNY01000005">
    <property type="protein sequence ID" value="SNR97482.1"/>
    <property type="molecule type" value="Genomic_DNA"/>
</dbReference>
<dbReference type="Pfam" id="PF07681">
    <property type="entry name" value="DoxX"/>
    <property type="match status" value="1"/>
</dbReference>
<dbReference type="RefSeq" id="WP_089372308.1">
    <property type="nucleotide sequence ID" value="NZ_BMEP01000006.1"/>
</dbReference>
<keyword evidence="7" id="KW-1185">Reference proteome</keyword>
<evidence type="ECO:0000256" key="3">
    <source>
        <dbReference type="ARBA" id="ARBA00022989"/>
    </source>
</evidence>
<evidence type="ECO:0008006" key="8">
    <source>
        <dbReference type="Google" id="ProtNLM"/>
    </source>
</evidence>
<dbReference type="AlphaFoldDB" id="A0A239AQA2"/>
<proteinExistence type="predicted"/>